<evidence type="ECO:0000313" key="5">
    <source>
        <dbReference type="EMBL" id="RMI35100.1"/>
    </source>
</evidence>
<dbReference type="InterPro" id="IPR036291">
    <property type="entry name" value="NAD(P)-bd_dom_sf"/>
</dbReference>
<comment type="pathway">
    <text evidence="2">Carbohydrate biosynthesis; dTDP-L-rhamnose biosynthesis.</text>
</comment>
<feature type="domain" description="RmlD-like substrate binding" evidence="4">
    <location>
        <begin position="58"/>
        <end position="338"/>
    </location>
</feature>
<evidence type="ECO:0000256" key="1">
    <source>
        <dbReference type="ARBA" id="ARBA00010944"/>
    </source>
</evidence>
<keyword evidence="2" id="KW-0521">NADP</keyword>
<protein>
    <recommendedName>
        <fullName evidence="2">dTDP-4-dehydrorhamnose reductase</fullName>
        <ecNumber evidence="2">1.1.1.133</ecNumber>
    </recommendedName>
</protein>
<dbReference type="SUPFAM" id="SSF51735">
    <property type="entry name" value="NAD(P)-binding Rossmann-fold domains"/>
    <property type="match status" value="1"/>
</dbReference>
<feature type="compositionally biased region" description="Low complexity" evidence="3">
    <location>
        <begin position="1"/>
        <end position="19"/>
    </location>
</feature>
<dbReference type="Gene3D" id="3.90.25.10">
    <property type="entry name" value="UDP-galactose 4-epimerase, domain 1"/>
    <property type="match status" value="1"/>
</dbReference>
<dbReference type="AlphaFoldDB" id="A0A3M2LEB1"/>
<sequence>MHSSSAGTSCSPSAGSTTCRPARSSPSSRLITVGPGAGQPRPVCRARLAAVNAVQYPRLVVTGAAGQLGRALIAAAPAAGAGEVLALGRADLDITDPAAAAALLRRGDVVINCAAYTAVDRAETEAAAAFAVNGTGPAVLATACAEIGADLIHVSTDYVFDGTGTAPYEPSDPTGPTSVYGRSKLAGEQAVLALAPAAVVVRTAWVYTGDQRDFVATMRRLEGERDTVTVVDDQIGSPTYAPDLAAGLLELAARLPGRAHPIPPILHATNGGSASWYELARAVFTELGADPGRVRPCTSDEYPSPVRRPAYSVLSPRAWSAAGLTPLRDWRAAVHAAVLAARPGARAGHDG</sequence>
<gene>
    <name evidence="5" type="primary">rfbD</name>
    <name evidence="5" type="ORF">EBN03_01900</name>
</gene>
<comment type="function">
    <text evidence="2">Catalyzes the reduction of dTDP-6-deoxy-L-lyxo-4-hexulose to yield dTDP-L-rhamnose.</text>
</comment>
<dbReference type="NCBIfam" id="TIGR01214">
    <property type="entry name" value="rmlD"/>
    <property type="match status" value="1"/>
</dbReference>
<dbReference type="PANTHER" id="PTHR10491">
    <property type="entry name" value="DTDP-4-DEHYDRORHAMNOSE REDUCTASE"/>
    <property type="match status" value="1"/>
</dbReference>
<evidence type="ECO:0000313" key="6">
    <source>
        <dbReference type="Proteomes" id="UP000279275"/>
    </source>
</evidence>
<dbReference type="UniPathway" id="UPA00124"/>
<feature type="region of interest" description="Disordered" evidence="3">
    <location>
        <begin position="1"/>
        <end position="37"/>
    </location>
</feature>
<dbReference type="Pfam" id="PF04321">
    <property type="entry name" value="RmlD_sub_bind"/>
    <property type="match status" value="1"/>
</dbReference>
<accession>A0A3M2LEB1</accession>
<organism evidence="5 6">
    <name type="scientific">Nocardia stercoris</name>
    <dbReference type="NCBI Taxonomy" id="2483361"/>
    <lineage>
        <taxon>Bacteria</taxon>
        <taxon>Bacillati</taxon>
        <taxon>Actinomycetota</taxon>
        <taxon>Actinomycetes</taxon>
        <taxon>Mycobacteriales</taxon>
        <taxon>Nocardiaceae</taxon>
        <taxon>Nocardia</taxon>
    </lineage>
</organism>
<evidence type="ECO:0000256" key="3">
    <source>
        <dbReference type="SAM" id="MobiDB-lite"/>
    </source>
</evidence>
<comment type="caution">
    <text evidence="5">The sequence shown here is derived from an EMBL/GenBank/DDBJ whole genome shotgun (WGS) entry which is preliminary data.</text>
</comment>
<reference evidence="5 6" key="1">
    <citation type="submission" date="2018-10" db="EMBL/GenBank/DDBJ databases">
        <title>Isolation from cow dung.</title>
        <authorList>
            <person name="Ling L."/>
        </authorList>
    </citation>
    <scope>NUCLEOTIDE SEQUENCE [LARGE SCALE GENOMIC DNA]</scope>
    <source>
        <strain evidence="5 6">NEAU-LL90</strain>
    </source>
</reference>
<dbReference type="EC" id="1.1.1.133" evidence="2"/>
<dbReference type="GO" id="GO:0005829">
    <property type="term" value="C:cytosol"/>
    <property type="evidence" value="ECO:0007669"/>
    <property type="project" value="TreeGrafter"/>
</dbReference>
<keyword evidence="6" id="KW-1185">Reference proteome</keyword>
<name>A0A3M2LEB1_9NOCA</name>
<dbReference type="EMBL" id="RFFH01000001">
    <property type="protein sequence ID" value="RMI35100.1"/>
    <property type="molecule type" value="Genomic_DNA"/>
</dbReference>
<dbReference type="PANTHER" id="PTHR10491:SF4">
    <property type="entry name" value="METHIONINE ADENOSYLTRANSFERASE 2 SUBUNIT BETA"/>
    <property type="match status" value="1"/>
</dbReference>
<dbReference type="Gene3D" id="3.40.50.720">
    <property type="entry name" value="NAD(P)-binding Rossmann-like Domain"/>
    <property type="match status" value="1"/>
</dbReference>
<keyword evidence="2 5" id="KW-0560">Oxidoreductase</keyword>
<dbReference type="GO" id="GO:0008831">
    <property type="term" value="F:dTDP-4-dehydrorhamnose reductase activity"/>
    <property type="evidence" value="ECO:0007669"/>
    <property type="project" value="UniProtKB-EC"/>
</dbReference>
<dbReference type="InterPro" id="IPR005913">
    <property type="entry name" value="dTDP_dehydrorham_reduct"/>
</dbReference>
<proteinExistence type="inferred from homology"/>
<dbReference type="InterPro" id="IPR029903">
    <property type="entry name" value="RmlD-like-bd"/>
</dbReference>
<evidence type="ECO:0000256" key="2">
    <source>
        <dbReference type="RuleBase" id="RU364082"/>
    </source>
</evidence>
<dbReference type="OrthoDB" id="9803892at2"/>
<dbReference type="GO" id="GO:0019305">
    <property type="term" value="P:dTDP-rhamnose biosynthetic process"/>
    <property type="evidence" value="ECO:0007669"/>
    <property type="project" value="UniProtKB-UniPathway"/>
</dbReference>
<comment type="similarity">
    <text evidence="1 2">Belongs to the dTDP-4-dehydrorhamnose reductase family.</text>
</comment>
<evidence type="ECO:0000259" key="4">
    <source>
        <dbReference type="Pfam" id="PF04321"/>
    </source>
</evidence>
<dbReference type="Proteomes" id="UP000279275">
    <property type="component" value="Unassembled WGS sequence"/>
</dbReference>
<dbReference type="CDD" id="cd05254">
    <property type="entry name" value="dTDP_HR_like_SDR_e"/>
    <property type="match status" value="1"/>
</dbReference>